<dbReference type="Pfam" id="PF00440">
    <property type="entry name" value="TetR_N"/>
    <property type="match status" value="1"/>
</dbReference>
<keyword evidence="2 4" id="KW-0238">DNA-binding</keyword>
<comment type="caution">
    <text evidence="7">The sequence shown here is derived from an EMBL/GenBank/DDBJ whole genome shotgun (WGS) entry which is preliminary data.</text>
</comment>
<dbReference type="PANTHER" id="PTHR30055">
    <property type="entry name" value="HTH-TYPE TRANSCRIPTIONAL REGULATOR RUTR"/>
    <property type="match status" value="1"/>
</dbReference>
<keyword evidence="1" id="KW-0805">Transcription regulation</keyword>
<evidence type="ECO:0000313" key="7">
    <source>
        <dbReference type="EMBL" id="GAA0918024.1"/>
    </source>
</evidence>
<evidence type="ECO:0000256" key="2">
    <source>
        <dbReference type="ARBA" id="ARBA00023125"/>
    </source>
</evidence>
<evidence type="ECO:0000259" key="6">
    <source>
        <dbReference type="PROSITE" id="PS50977"/>
    </source>
</evidence>
<feature type="DNA-binding region" description="H-T-H motif" evidence="4">
    <location>
        <begin position="61"/>
        <end position="80"/>
    </location>
</feature>
<feature type="region of interest" description="Disordered" evidence="5">
    <location>
        <begin position="1"/>
        <end position="36"/>
    </location>
</feature>
<keyword evidence="8" id="KW-1185">Reference proteome</keyword>
<accession>A0ABN1NWG9</accession>
<evidence type="ECO:0000256" key="4">
    <source>
        <dbReference type="PROSITE-ProRule" id="PRU00335"/>
    </source>
</evidence>
<proteinExistence type="predicted"/>
<dbReference type="PANTHER" id="PTHR30055:SF148">
    <property type="entry name" value="TETR-FAMILY TRANSCRIPTIONAL REGULATOR"/>
    <property type="match status" value="1"/>
</dbReference>
<sequence>MTSSRPATGFPAEPSAVPPPEDGEPEPRARRRPGGRTARIRTRVLDAVRAELVERGYDELTVDTVAARAGVHRTTVYRRWRDVGGLLADVFDAAGDDDWRPQDTGSLQGDLAALNHEIQAALTAQPPVTAALIAASFRSEEAARALQRFWEDRYARCETVVRRAARRGEIPPHTDARRLLVAATAPLYHQLLLLRTPPDPHLPDRVAASTALAASAGAFAEPAPRDGD</sequence>
<organism evidence="7 8">
    <name type="scientific">Streptomyces thermoalcalitolerans</name>
    <dbReference type="NCBI Taxonomy" id="65605"/>
    <lineage>
        <taxon>Bacteria</taxon>
        <taxon>Bacillati</taxon>
        <taxon>Actinomycetota</taxon>
        <taxon>Actinomycetes</taxon>
        <taxon>Kitasatosporales</taxon>
        <taxon>Streptomycetaceae</taxon>
        <taxon>Streptomyces</taxon>
    </lineage>
</organism>
<gene>
    <name evidence="7" type="ORF">GCM10009549_35310</name>
</gene>
<dbReference type="Gene3D" id="1.10.357.10">
    <property type="entry name" value="Tetracycline Repressor, domain 2"/>
    <property type="match status" value="1"/>
</dbReference>
<name>A0ABN1NWG9_9ACTN</name>
<dbReference type="InterPro" id="IPR001647">
    <property type="entry name" value="HTH_TetR"/>
</dbReference>
<dbReference type="Gene3D" id="1.10.10.60">
    <property type="entry name" value="Homeodomain-like"/>
    <property type="match status" value="1"/>
</dbReference>
<dbReference type="InterPro" id="IPR036271">
    <property type="entry name" value="Tet_transcr_reg_TetR-rel_C_sf"/>
</dbReference>
<protein>
    <submittedName>
        <fullName evidence="7">TetR/AcrR family transcriptional regulator</fullName>
    </submittedName>
</protein>
<dbReference type="Proteomes" id="UP001501005">
    <property type="component" value="Unassembled WGS sequence"/>
</dbReference>
<dbReference type="EMBL" id="BAAAHG010000029">
    <property type="protein sequence ID" value="GAA0918024.1"/>
    <property type="molecule type" value="Genomic_DNA"/>
</dbReference>
<evidence type="ECO:0000313" key="8">
    <source>
        <dbReference type="Proteomes" id="UP001501005"/>
    </source>
</evidence>
<evidence type="ECO:0000256" key="1">
    <source>
        <dbReference type="ARBA" id="ARBA00023015"/>
    </source>
</evidence>
<dbReference type="SUPFAM" id="SSF46689">
    <property type="entry name" value="Homeodomain-like"/>
    <property type="match status" value="1"/>
</dbReference>
<dbReference type="SUPFAM" id="SSF48498">
    <property type="entry name" value="Tetracyclin repressor-like, C-terminal domain"/>
    <property type="match status" value="1"/>
</dbReference>
<dbReference type="InterPro" id="IPR050109">
    <property type="entry name" value="HTH-type_TetR-like_transc_reg"/>
</dbReference>
<dbReference type="RefSeq" id="WP_344050758.1">
    <property type="nucleotide sequence ID" value="NZ_BAAAHG010000029.1"/>
</dbReference>
<dbReference type="Pfam" id="PF16859">
    <property type="entry name" value="TetR_C_11"/>
    <property type="match status" value="1"/>
</dbReference>
<evidence type="ECO:0000256" key="3">
    <source>
        <dbReference type="ARBA" id="ARBA00023163"/>
    </source>
</evidence>
<keyword evidence="3" id="KW-0804">Transcription</keyword>
<reference evidence="7 8" key="1">
    <citation type="journal article" date="2019" name="Int. J. Syst. Evol. Microbiol.">
        <title>The Global Catalogue of Microorganisms (GCM) 10K type strain sequencing project: providing services to taxonomists for standard genome sequencing and annotation.</title>
        <authorList>
            <consortium name="The Broad Institute Genomics Platform"/>
            <consortium name="The Broad Institute Genome Sequencing Center for Infectious Disease"/>
            <person name="Wu L."/>
            <person name="Ma J."/>
        </authorList>
    </citation>
    <scope>NUCLEOTIDE SEQUENCE [LARGE SCALE GENOMIC DNA]</scope>
    <source>
        <strain evidence="7 8">JCM 10673</strain>
    </source>
</reference>
<dbReference type="InterPro" id="IPR009057">
    <property type="entry name" value="Homeodomain-like_sf"/>
</dbReference>
<feature type="domain" description="HTH tetR-type" evidence="6">
    <location>
        <begin position="38"/>
        <end position="98"/>
    </location>
</feature>
<dbReference type="PROSITE" id="PS50977">
    <property type="entry name" value="HTH_TETR_2"/>
    <property type="match status" value="1"/>
</dbReference>
<dbReference type="InterPro" id="IPR011075">
    <property type="entry name" value="TetR_C"/>
</dbReference>
<evidence type="ECO:0000256" key="5">
    <source>
        <dbReference type="SAM" id="MobiDB-lite"/>
    </source>
</evidence>